<evidence type="ECO:0000256" key="1">
    <source>
        <dbReference type="ARBA" id="ARBA00001947"/>
    </source>
</evidence>
<comment type="cofactor">
    <cofactor evidence="1">
        <name>Zn(2+)</name>
        <dbReference type="ChEBI" id="CHEBI:29105"/>
    </cofactor>
</comment>
<evidence type="ECO:0000256" key="5">
    <source>
        <dbReference type="ARBA" id="ARBA00022833"/>
    </source>
</evidence>
<dbReference type="InterPro" id="IPR036866">
    <property type="entry name" value="RibonucZ/Hydroxyglut_hydro"/>
</dbReference>
<dbReference type="RefSeq" id="WP_188534452.1">
    <property type="nucleotide sequence ID" value="NZ_BMEQ01000002.1"/>
</dbReference>
<keyword evidence="5" id="KW-0862">Zinc</keyword>
<sequence>MTTMAHRLWGLDSPTMTIDAAHLVVGAEGTVNIPLPGYLIEHEQGLVLFDTGMNPVVCDDPALLFGDRPETTMITSRPEQRIDRQIRKLGFDVTDVTHVILSHTHSDHAGGLYLFPQARFYVGPGEFAWSARPPAEVQHLFFPEEYMSPTVQSFNWTTVTTPVLDLFGDGAIEIHHFPGHTPGELSALVRLPSQNVVLTGDTVHLREAVEWTQPDPSDWDHELAKDSVRRLVALTERENARLWIAHDERDWADFGGPGVEIK</sequence>
<keyword evidence="8" id="KW-1185">Reference proteome</keyword>
<dbReference type="InterPro" id="IPR051013">
    <property type="entry name" value="MBL_superfamily_lactonases"/>
</dbReference>
<dbReference type="PANTHER" id="PTHR42978">
    <property type="entry name" value="QUORUM-QUENCHING LACTONASE YTNP-RELATED-RELATED"/>
    <property type="match status" value="1"/>
</dbReference>
<dbReference type="CDD" id="cd07729">
    <property type="entry name" value="AHL_lactonase_MBL-fold"/>
    <property type="match status" value="1"/>
</dbReference>
<dbReference type="PANTHER" id="PTHR42978:SF2">
    <property type="entry name" value="102 KBASES UNSTABLE REGION: FROM 1 TO 119443"/>
    <property type="match status" value="1"/>
</dbReference>
<evidence type="ECO:0000313" key="8">
    <source>
        <dbReference type="Proteomes" id="UP000638848"/>
    </source>
</evidence>
<dbReference type="Pfam" id="PF00753">
    <property type="entry name" value="Lactamase_B"/>
    <property type="match status" value="1"/>
</dbReference>
<comment type="caution">
    <text evidence="7">The sequence shown here is derived from an EMBL/GenBank/DDBJ whole genome shotgun (WGS) entry which is preliminary data.</text>
</comment>
<comment type="similarity">
    <text evidence="2">Belongs to the metallo-beta-lactamase superfamily.</text>
</comment>
<dbReference type="GO" id="GO:0016787">
    <property type="term" value="F:hydrolase activity"/>
    <property type="evidence" value="ECO:0007669"/>
    <property type="project" value="UniProtKB-KW"/>
</dbReference>
<reference evidence="7" key="1">
    <citation type="journal article" date="2014" name="Int. J. Syst. Evol. Microbiol.">
        <title>Complete genome sequence of Corynebacterium casei LMG S-19264T (=DSM 44701T), isolated from a smear-ripened cheese.</title>
        <authorList>
            <consortium name="US DOE Joint Genome Institute (JGI-PGF)"/>
            <person name="Walter F."/>
            <person name="Albersmeier A."/>
            <person name="Kalinowski J."/>
            <person name="Ruckert C."/>
        </authorList>
    </citation>
    <scope>NUCLEOTIDE SEQUENCE</scope>
    <source>
        <strain evidence="7">CGMCC 1.12187</strain>
    </source>
</reference>
<keyword evidence="3" id="KW-0479">Metal-binding</keyword>
<feature type="domain" description="Metallo-beta-lactamase" evidence="6">
    <location>
        <begin position="34"/>
        <end position="246"/>
    </location>
</feature>
<dbReference type="Gene3D" id="3.60.15.10">
    <property type="entry name" value="Ribonuclease Z/Hydroxyacylglutathione hydrolase-like"/>
    <property type="match status" value="1"/>
</dbReference>
<name>A0A917GIT6_9MICC</name>
<evidence type="ECO:0000256" key="2">
    <source>
        <dbReference type="ARBA" id="ARBA00007749"/>
    </source>
</evidence>
<keyword evidence="4" id="KW-0378">Hydrolase</keyword>
<dbReference type="EMBL" id="BMEQ01000002">
    <property type="protein sequence ID" value="GGG47428.1"/>
    <property type="molecule type" value="Genomic_DNA"/>
</dbReference>
<accession>A0A917GIT6</accession>
<gene>
    <name evidence="7" type="ORF">GCM10011374_07290</name>
</gene>
<dbReference type="GO" id="GO:0046872">
    <property type="term" value="F:metal ion binding"/>
    <property type="evidence" value="ECO:0007669"/>
    <property type="project" value="UniProtKB-KW"/>
</dbReference>
<proteinExistence type="inferred from homology"/>
<organism evidence="7 8">
    <name type="scientific">Kocuria dechangensis</name>
    <dbReference type="NCBI Taxonomy" id="1176249"/>
    <lineage>
        <taxon>Bacteria</taxon>
        <taxon>Bacillati</taxon>
        <taxon>Actinomycetota</taxon>
        <taxon>Actinomycetes</taxon>
        <taxon>Micrococcales</taxon>
        <taxon>Micrococcaceae</taxon>
        <taxon>Kocuria</taxon>
    </lineage>
</organism>
<dbReference type="Proteomes" id="UP000638848">
    <property type="component" value="Unassembled WGS sequence"/>
</dbReference>
<dbReference type="InterPro" id="IPR001279">
    <property type="entry name" value="Metallo-B-lactamas"/>
</dbReference>
<protein>
    <submittedName>
        <fullName evidence="7">MBL fold metallo-hydrolase</fullName>
    </submittedName>
</protein>
<dbReference type="SMART" id="SM00849">
    <property type="entry name" value="Lactamase_B"/>
    <property type="match status" value="1"/>
</dbReference>
<evidence type="ECO:0000313" key="7">
    <source>
        <dbReference type="EMBL" id="GGG47428.1"/>
    </source>
</evidence>
<dbReference type="SUPFAM" id="SSF56281">
    <property type="entry name" value="Metallo-hydrolase/oxidoreductase"/>
    <property type="match status" value="1"/>
</dbReference>
<evidence type="ECO:0000259" key="6">
    <source>
        <dbReference type="SMART" id="SM00849"/>
    </source>
</evidence>
<dbReference type="AlphaFoldDB" id="A0A917GIT6"/>
<evidence type="ECO:0000256" key="3">
    <source>
        <dbReference type="ARBA" id="ARBA00022723"/>
    </source>
</evidence>
<evidence type="ECO:0000256" key="4">
    <source>
        <dbReference type="ARBA" id="ARBA00022801"/>
    </source>
</evidence>
<reference evidence="7" key="2">
    <citation type="submission" date="2020-09" db="EMBL/GenBank/DDBJ databases">
        <authorList>
            <person name="Sun Q."/>
            <person name="Zhou Y."/>
        </authorList>
    </citation>
    <scope>NUCLEOTIDE SEQUENCE</scope>
    <source>
        <strain evidence="7">CGMCC 1.12187</strain>
    </source>
</reference>